<feature type="region of interest" description="Disordered" evidence="1">
    <location>
        <begin position="74"/>
        <end position="99"/>
    </location>
</feature>
<sequence>MSDNYNKNLPTLSKYNKSKLRKVDTDNQSAFANSVIIDLINNVVDHANKSSDHLSLLNNSLRSELLENTIPELQVPELPSDSQKPELDLQEVEVQEDLE</sequence>
<feature type="non-terminal residue" evidence="2">
    <location>
        <position position="99"/>
    </location>
</feature>
<comment type="caution">
    <text evidence="2">The sequence shown here is derived from an EMBL/GenBank/DDBJ whole genome shotgun (WGS) entry which is preliminary data.</text>
</comment>
<evidence type="ECO:0000313" key="2">
    <source>
        <dbReference type="EMBL" id="CAG8850350.1"/>
    </source>
</evidence>
<proteinExistence type="predicted"/>
<evidence type="ECO:0000313" key="3">
    <source>
        <dbReference type="Proteomes" id="UP000789901"/>
    </source>
</evidence>
<protein>
    <submittedName>
        <fullName evidence="2">41745_t:CDS:1</fullName>
    </submittedName>
</protein>
<name>A0ABN7XA52_GIGMA</name>
<feature type="compositionally biased region" description="Acidic residues" evidence="1">
    <location>
        <begin position="88"/>
        <end position="99"/>
    </location>
</feature>
<reference evidence="2 3" key="1">
    <citation type="submission" date="2021-06" db="EMBL/GenBank/DDBJ databases">
        <authorList>
            <person name="Kallberg Y."/>
            <person name="Tangrot J."/>
            <person name="Rosling A."/>
        </authorList>
    </citation>
    <scope>NUCLEOTIDE SEQUENCE [LARGE SCALE GENOMIC DNA]</scope>
    <source>
        <strain evidence="2 3">120-4 pot B 10/14</strain>
    </source>
</reference>
<keyword evidence="3" id="KW-1185">Reference proteome</keyword>
<gene>
    <name evidence="2" type="ORF">GMARGA_LOCUS40172</name>
</gene>
<accession>A0ABN7XA52</accession>
<dbReference type="EMBL" id="CAJVQB010100640">
    <property type="protein sequence ID" value="CAG8850350.1"/>
    <property type="molecule type" value="Genomic_DNA"/>
</dbReference>
<organism evidence="2 3">
    <name type="scientific">Gigaspora margarita</name>
    <dbReference type="NCBI Taxonomy" id="4874"/>
    <lineage>
        <taxon>Eukaryota</taxon>
        <taxon>Fungi</taxon>
        <taxon>Fungi incertae sedis</taxon>
        <taxon>Mucoromycota</taxon>
        <taxon>Glomeromycotina</taxon>
        <taxon>Glomeromycetes</taxon>
        <taxon>Diversisporales</taxon>
        <taxon>Gigasporaceae</taxon>
        <taxon>Gigaspora</taxon>
    </lineage>
</organism>
<evidence type="ECO:0000256" key="1">
    <source>
        <dbReference type="SAM" id="MobiDB-lite"/>
    </source>
</evidence>
<dbReference type="Proteomes" id="UP000789901">
    <property type="component" value="Unassembled WGS sequence"/>
</dbReference>